<name>A0A316UHY8_9BASI</name>
<evidence type="ECO:0000313" key="3">
    <source>
        <dbReference type="Proteomes" id="UP000245884"/>
    </source>
</evidence>
<evidence type="ECO:0000256" key="1">
    <source>
        <dbReference type="SAM" id="MobiDB-lite"/>
    </source>
</evidence>
<reference evidence="2 3" key="1">
    <citation type="journal article" date="2018" name="Mol. Biol. Evol.">
        <title>Broad Genomic Sampling Reveals a Smut Pathogenic Ancestry of the Fungal Clade Ustilaginomycotina.</title>
        <authorList>
            <person name="Kijpornyongpan T."/>
            <person name="Mondo S.J."/>
            <person name="Barry K."/>
            <person name="Sandor L."/>
            <person name="Lee J."/>
            <person name="Lipzen A."/>
            <person name="Pangilinan J."/>
            <person name="LaButti K."/>
            <person name="Hainaut M."/>
            <person name="Henrissat B."/>
            <person name="Grigoriev I.V."/>
            <person name="Spatafora J.W."/>
            <person name="Aime M.C."/>
        </authorList>
    </citation>
    <scope>NUCLEOTIDE SEQUENCE [LARGE SCALE GENOMIC DNA]</scope>
    <source>
        <strain evidence="2 3">MCA 5214</strain>
    </source>
</reference>
<evidence type="ECO:0000313" key="2">
    <source>
        <dbReference type="EMBL" id="PWN24498.1"/>
    </source>
</evidence>
<sequence length="292" mass="31151">MSAGSLLRWASIFGRRVGERTVVAEEWPLCSFAHRAIATVVARTEQAARRLRSEEDRMAAFSRPVSGRPAKDRSSAVSHTEIAHGHCQPQRERQMVTRRNKPFEDAAVPLQSKLGNLLPRTSRHGARGQHHLSGSSATRLTVPAILQVAPALVGSAIEALVGGIDSITVCTFAAALRLAANFSPRFFAEVRRGATHALGAHVGGNGFCASLTCSITARIPEYFIRSLGGRGQDEEEGEQDSEVGAREHAWLVGNQGGPSGSVLWSTGKMQVTAGGAQIVSFKGQGLDRGRGL</sequence>
<protein>
    <submittedName>
        <fullName evidence="2">Uncharacterized protein</fullName>
    </submittedName>
</protein>
<gene>
    <name evidence="2" type="ORF">BDZ90DRAFT_125893</name>
</gene>
<proteinExistence type="predicted"/>
<organism evidence="2 3">
    <name type="scientific">Jaminaea rosea</name>
    <dbReference type="NCBI Taxonomy" id="1569628"/>
    <lineage>
        <taxon>Eukaryota</taxon>
        <taxon>Fungi</taxon>
        <taxon>Dikarya</taxon>
        <taxon>Basidiomycota</taxon>
        <taxon>Ustilaginomycotina</taxon>
        <taxon>Exobasidiomycetes</taxon>
        <taxon>Microstromatales</taxon>
        <taxon>Microstromatales incertae sedis</taxon>
        <taxon>Jaminaea</taxon>
    </lineage>
</organism>
<dbReference type="Proteomes" id="UP000245884">
    <property type="component" value="Unassembled WGS sequence"/>
</dbReference>
<accession>A0A316UHY8</accession>
<dbReference type="EMBL" id="KZ819681">
    <property type="protein sequence ID" value="PWN24498.1"/>
    <property type="molecule type" value="Genomic_DNA"/>
</dbReference>
<dbReference type="AlphaFoldDB" id="A0A316UHY8"/>
<dbReference type="RefSeq" id="XP_025359110.1">
    <property type="nucleotide sequence ID" value="XM_025503327.1"/>
</dbReference>
<feature type="region of interest" description="Disordered" evidence="1">
    <location>
        <begin position="59"/>
        <end position="94"/>
    </location>
</feature>
<dbReference type="GeneID" id="37025150"/>
<feature type="compositionally biased region" description="Basic and acidic residues" evidence="1">
    <location>
        <begin position="81"/>
        <end position="94"/>
    </location>
</feature>
<keyword evidence="3" id="KW-1185">Reference proteome</keyword>